<comment type="similarity">
    <text evidence="1">Belongs to the ABC transporter superfamily.</text>
</comment>
<protein>
    <submittedName>
        <fullName evidence="6">ABC transporter ATP-binding protein</fullName>
    </submittedName>
</protein>
<dbReference type="PANTHER" id="PTHR46743:SF2">
    <property type="entry name" value="TEICHOIC ACIDS EXPORT ATP-BINDING PROTEIN TAGH"/>
    <property type="match status" value="1"/>
</dbReference>
<evidence type="ECO:0000313" key="6">
    <source>
        <dbReference type="EMBL" id="MCL1044135.1"/>
    </source>
</evidence>
<dbReference type="PROSITE" id="PS50893">
    <property type="entry name" value="ABC_TRANSPORTER_2"/>
    <property type="match status" value="1"/>
</dbReference>
<dbReference type="InterPro" id="IPR050683">
    <property type="entry name" value="Bact_Polysacc_Export_ATP-bd"/>
</dbReference>
<feature type="domain" description="ABC transporter" evidence="5">
    <location>
        <begin position="2"/>
        <end position="216"/>
    </location>
</feature>
<keyword evidence="2" id="KW-0813">Transport</keyword>
<evidence type="ECO:0000259" key="5">
    <source>
        <dbReference type="PROSITE" id="PS50893"/>
    </source>
</evidence>
<dbReference type="CDD" id="cd03220">
    <property type="entry name" value="ABC_KpsT_Wzt"/>
    <property type="match status" value="1"/>
</dbReference>
<evidence type="ECO:0000313" key="7">
    <source>
        <dbReference type="Proteomes" id="UP001202134"/>
    </source>
</evidence>
<dbReference type="GO" id="GO:0005524">
    <property type="term" value="F:ATP binding"/>
    <property type="evidence" value="ECO:0007669"/>
    <property type="project" value="UniProtKB-KW"/>
</dbReference>
<dbReference type="Gene3D" id="3.40.50.300">
    <property type="entry name" value="P-loop containing nucleotide triphosphate hydrolases"/>
    <property type="match status" value="1"/>
</dbReference>
<sequence>MIKLQNLTKYYPSELGNQYIFKNIDFTIPSGHNIALLGSNGAGKSTLFRILAGSEYPNSGKVITNQKLSWPVALATGIHKEMTGRENTRFIGRVNGVGDLSDYEEKVKQFAALGVKYDLPVKNYSSGMRSRLAFGCCIAIDFDIYLIDEATSVGDQKFRKKAKSALLKRSKTANVIMVSHDIKEISEFCDSAIILHDGKLTFYDDLQKALQIYEEL</sequence>
<keyword evidence="7" id="KW-1185">Reference proteome</keyword>
<keyword evidence="4 6" id="KW-0067">ATP-binding</keyword>
<dbReference type="InterPro" id="IPR027417">
    <property type="entry name" value="P-loop_NTPase"/>
</dbReference>
<keyword evidence="3" id="KW-0547">Nucleotide-binding</keyword>
<dbReference type="InterPro" id="IPR017871">
    <property type="entry name" value="ABC_transporter-like_CS"/>
</dbReference>
<dbReference type="RefSeq" id="WP_248954594.1">
    <property type="nucleotide sequence ID" value="NZ_JAKIKU010000001.1"/>
</dbReference>
<dbReference type="Proteomes" id="UP001202134">
    <property type="component" value="Unassembled WGS sequence"/>
</dbReference>
<evidence type="ECO:0000256" key="2">
    <source>
        <dbReference type="ARBA" id="ARBA00022448"/>
    </source>
</evidence>
<name>A0ABT0KL50_9GAMM</name>
<comment type="caution">
    <text evidence="6">The sequence shown here is derived from an EMBL/GenBank/DDBJ whole genome shotgun (WGS) entry which is preliminary data.</text>
</comment>
<dbReference type="SMART" id="SM00382">
    <property type="entry name" value="AAA"/>
    <property type="match status" value="1"/>
</dbReference>
<evidence type="ECO:0000256" key="4">
    <source>
        <dbReference type="ARBA" id="ARBA00022840"/>
    </source>
</evidence>
<dbReference type="Pfam" id="PF00005">
    <property type="entry name" value="ABC_tran"/>
    <property type="match status" value="1"/>
</dbReference>
<dbReference type="InterPro" id="IPR003593">
    <property type="entry name" value="AAA+_ATPase"/>
</dbReference>
<dbReference type="InterPro" id="IPR015860">
    <property type="entry name" value="ABC_transpr_TagH-like"/>
</dbReference>
<dbReference type="EMBL" id="JAKIKU010000001">
    <property type="protein sequence ID" value="MCL1044135.1"/>
    <property type="molecule type" value="Genomic_DNA"/>
</dbReference>
<organism evidence="6 7">
    <name type="scientific">Shewanella electrodiphila</name>
    <dbReference type="NCBI Taxonomy" id="934143"/>
    <lineage>
        <taxon>Bacteria</taxon>
        <taxon>Pseudomonadati</taxon>
        <taxon>Pseudomonadota</taxon>
        <taxon>Gammaproteobacteria</taxon>
        <taxon>Alteromonadales</taxon>
        <taxon>Shewanellaceae</taxon>
        <taxon>Shewanella</taxon>
    </lineage>
</organism>
<dbReference type="InterPro" id="IPR003439">
    <property type="entry name" value="ABC_transporter-like_ATP-bd"/>
</dbReference>
<gene>
    <name evidence="6" type="ORF">L2737_02155</name>
</gene>
<accession>A0ABT0KL50</accession>
<proteinExistence type="inferred from homology"/>
<dbReference type="PANTHER" id="PTHR46743">
    <property type="entry name" value="TEICHOIC ACIDS EXPORT ATP-BINDING PROTEIN TAGH"/>
    <property type="match status" value="1"/>
</dbReference>
<dbReference type="PROSITE" id="PS00211">
    <property type="entry name" value="ABC_TRANSPORTER_1"/>
    <property type="match status" value="1"/>
</dbReference>
<evidence type="ECO:0000256" key="1">
    <source>
        <dbReference type="ARBA" id="ARBA00005417"/>
    </source>
</evidence>
<dbReference type="SUPFAM" id="SSF52540">
    <property type="entry name" value="P-loop containing nucleoside triphosphate hydrolases"/>
    <property type="match status" value="1"/>
</dbReference>
<reference evidence="6 7" key="1">
    <citation type="submission" date="2022-01" db="EMBL/GenBank/DDBJ databases">
        <title>Whole genome-based taxonomy of the Shewanellaceae.</title>
        <authorList>
            <person name="Martin-Rodriguez A.J."/>
        </authorList>
    </citation>
    <scope>NUCLEOTIDE SEQUENCE [LARGE SCALE GENOMIC DNA]</scope>
    <source>
        <strain evidence="6 7">DSM 24955</strain>
    </source>
</reference>
<evidence type="ECO:0000256" key="3">
    <source>
        <dbReference type="ARBA" id="ARBA00022741"/>
    </source>
</evidence>